<dbReference type="Pfam" id="PF13088">
    <property type="entry name" value="BNR_2"/>
    <property type="match status" value="1"/>
</dbReference>
<protein>
    <submittedName>
        <fullName evidence="4">BNR/Asp-box repeat protein</fullName>
    </submittedName>
</protein>
<feature type="signal peptide" evidence="2">
    <location>
        <begin position="1"/>
        <end position="20"/>
    </location>
</feature>
<proteinExistence type="predicted"/>
<dbReference type="AlphaFoldDB" id="A0A517ZNT0"/>
<sequence precursor="true">MRLVLIIAAILSAAPVHVFAQTAKVKNTVVFKEPERFAGWPANNGIWSWGDEIVVGFTLGYYKKNPTGGHDIDRDQPSVPRQARSMDGGETWVVERPSYIDKNGNQNKLQKLDKPIDFSNPDLAVRFTKSQFHYSLDRCLTWNGPYELPVYGRPNLLCRTDYIVEGKNRLTAFIAAAKETGGEGQPLCIRTLDGGMTWDLVGWIGNQPPAAYGYAIMPATVRIGKTGYLSMIRRGGIFDGKKRWWIEPFVSPDDGKSWYLLKEPVIENSGNPATLTRLKNGKLAMTYGWRRAPYGIRGRISDDDGQTWSREFILRDDASSWDIGYPRSIQRADGKMVTIYYYHNDEQPQRFIGCTIWDPAQFER</sequence>
<evidence type="ECO:0000259" key="3">
    <source>
        <dbReference type="Pfam" id="PF13088"/>
    </source>
</evidence>
<feature type="chain" id="PRO_5021996639" evidence="2">
    <location>
        <begin position="21"/>
        <end position="364"/>
    </location>
</feature>
<keyword evidence="2" id="KW-0732">Signal</keyword>
<feature type="region of interest" description="Disordered" evidence="1">
    <location>
        <begin position="68"/>
        <end position="87"/>
    </location>
</feature>
<organism evidence="4 5">
    <name type="scientific">Symmachiella dynata</name>
    <dbReference type="NCBI Taxonomy" id="2527995"/>
    <lineage>
        <taxon>Bacteria</taxon>
        <taxon>Pseudomonadati</taxon>
        <taxon>Planctomycetota</taxon>
        <taxon>Planctomycetia</taxon>
        <taxon>Planctomycetales</taxon>
        <taxon>Planctomycetaceae</taxon>
        <taxon>Symmachiella</taxon>
    </lineage>
</organism>
<keyword evidence="5" id="KW-1185">Reference proteome</keyword>
<reference evidence="4 5" key="1">
    <citation type="submission" date="2019-02" db="EMBL/GenBank/DDBJ databases">
        <title>Deep-cultivation of Planctomycetes and their phenomic and genomic characterization uncovers novel biology.</title>
        <authorList>
            <person name="Wiegand S."/>
            <person name="Jogler M."/>
            <person name="Boedeker C."/>
            <person name="Pinto D."/>
            <person name="Vollmers J."/>
            <person name="Rivas-Marin E."/>
            <person name="Kohn T."/>
            <person name="Peeters S.H."/>
            <person name="Heuer A."/>
            <person name="Rast P."/>
            <person name="Oberbeckmann S."/>
            <person name="Bunk B."/>
            <person name="Jeske O."/>
            <person name="Meyerdierks A."/>
            <person name="Storesund J.E."/>
            <person name="Kallscheuer N."/>
            <person name="Luecker S."/>
            <person name="Lage O.M."/>
            <person name="Pohl T."/>
            <person name="Merkel B.J."/>
            <person name="Hornburger P."/>
            <person name="Mueller R.-W."/>
            <person name="Bruemmer F."/>
            <person name="Labrenz M."/>
            <person name="Spormann A.M."/>
            <person name="Op den Camp H."/>
            <person name="Overmann J."/>
            <person name="Amann R."/>
            <person name="Jetten M.S.M."/>
            <person name="Mascher T."/>
            <person name="Medema M.H."/>
            <person name="Devos D.P."/>
            <person name="Kaster A.-K."/>
            <person name="Ovreas L."/>
            <person name="Rohde M."/>
            <person name="Galperin M.Y."/>
            <person name="Jogler C."/>
        </authorList>
    </citation>
    <scope>NUCLEOTIDE SEQUENCE [LARGE SCALE GENOMIC DNA]</scope>
    <source>
        <strain evidence="4 5">Mal52</strain>
    </source>
</reference>
<evidence type="ECO:0000313" key="5">
    <source>
        <dbReference type="Proteomes" id="UP000319383"/>
    </source>
</evidence>
<evidence type="ECO:0000313" key="4">
    <source>
        <dbReference type="EMBL" id="QDU44136.1"/>
    </source>
</evidence>
<dbReference type="EMBL" id="CP036276">
    <property type="protein sequence ID" value="QDU44136.1"/>
    <property type="molecule type" value="Genomic_DNA"/>
</dbReference>
<dbReference type="KEGG" id="sdyn:Mal52_26140"/>
<dbReference type="InterPro" id="IPR011040">
    <property type="entry name" value="Sialidase"/>
</dbReference>
<gene>
    <name evidence="4" type="ORF">Mal52_26140</name>
</gene>
<name>A0A517ZNT0_9PLAN</name>
<evidence type="ECO:0000256" key="2">
    <source>
        <dbReference type="SAM" id="SignalP"/>
    </source>
</evidence>
<feature type="domain" description="Sialidase" evidence="3">
    <location>
        <begin position="135"/>
        <end position="335"/>
    </location>
</feature>
<dbReference type="InterPro" id="IPR036278">
    <property type="entry name" value="Sialidase_sf"/>
</dbReference>
<dbReference type="SUPFAM" id="SSF50939">
    <property type="entry name" value="Sialidases"/>
    <property type="match status" value="1"/>
</dbReference>
<accession>A0A517ZNT0</accession>
<dbReference type="RefSeq" id="WP_145376497.1">
    <property type="nucleotide sequence ID" value="NZ_CP036276.1"/>
</dbReference>
<dbReference type="Proteomes" id="UP000319383">
    <property type="component" value="Chromosome"/>
</dbReference>
<dbReference type="CDD" id="cd15482">
    <property type="entry name" value="Sialidase_non-viral"/>
    <property type="match status" value="1"/>
</dbReference>
<dbReference type="Gene3D" id="2.120.10.10">
    <property type="match status" value="1"/>
</dbReference>
<evidence type="ECO:0000256" key="1">
    <source>
        <dbReference type="SAM" id="MobiDB-lite"/>
    </source>
</evidence>